<keyword evidence="3" id="KW-0508">mRNA splicing</keyword>
<keyword evidence="1" id="KW-0747">Spliceosome</keyword>
<dbReference type="EMBL" id="JBDODL010001505">
    <property type="protein sequence ID" value="MES1921579.1"/>
    <property type="molecule type" value="Genomic_DNA"/>
</dbReference>
<accession>A0ABV2APV8</accession>
<feature type="domain" description="RRM" evidence="5">
    <location>
        <begin position="50"/>
        <end position="125"/>
    </location>
</feature>
<reference evidence="6 7" key="1">
    <citation type="journal article" date="2024" name="BMC Biol.">
        <title>Comparative genomics of Ascetosporea gives new insight into the evolutionary basis for animal parasitism in Rhizaria.</title>
        <authorList>
            <person name="Hiltunen Thoren M."/>
            <person name="Onut-Brannstrom I."/>
            <person name="Alfjorden A."/>
            <person name="Peckova H."/>
            <person name="Swords F."/>
            <person name="Hooper C."/>
            <person name="Holzer A.S."/>
            <person name="Bass D."/>
            <person name="Burki F."/>
        </authorList>
    </citation>
    <scope>NUCLEOTIDE SEQUENCE [LARGE SCALE GENOMIC DNA]</scope>
    <source>
        <strain evidence="6">20-A016</strain>
    </source>
</reference>
<evidence type="ECO:0000256" key="3">
    <source>
        <dbReference type="ARBA" id="ARBA00023187"/>
    </source>
</evidence>
<dbReference type="SUPFAM" id="SSF54928">
    <property type="entry name" value="RNA-binding domain, RBD"/>
    <property type="match status" value="1"/>
</dbReference>
<dbReference type="Gene3D" id="3.30.70.330">
    <property type="match status" value="1"/>
</dbReference>
<protein>
    <submittedName>
        <fullName evidence="6">Pre-mRNA-splicing factor</fullName>
    </submittedName>
</protein>
<evidence type="ECO:0000259" key="5">
    <source>
        <dbReference type="PROSITE" id="PS50102"/>
    </source>
</evidence>
<evidence type="ECO:0000313" key="7">
    <source>
        <dbReference type="Proteomes" id="UP001439008"/>
    </source>
</evidence>
<evidence type="ECO:0000256" key="4">
    <source>
        <dbReference type="PROSITE-ProRule" id="PRU00176"/>
    </source>
</evidence>
<dbReference type="PROSITE" id="PS50102">
    <property type="entry name" value="RRM"/>
    <property type="match status" value="1"/>
</dbReference>
<dbReference type="InterPro" id="IPR012677">
    <property type="entry name" value="Nucleotide-bd_a/b_plait_sf"/>
</dbReference>
<gene>
    <name evidence="6" type="primary">CWC2</name>
    <name evidence="6" type="ORF">MHBO_003111</name>
</gene>
<sequence length="361" mass="42092">MGFECRYFHHLPTQQEIEHIPVTKDVFGRDRHSTDKEDMSGVGNFNKENKTLFIGRVPGKATDINNLLYHHFSEWGDIEEINIPSDKSMAFIRFQFRSSAEIAKVAMDCQSLGFGDILQIRWAHEDPNPKRRRAAEEAEKTQAKKKLVQRATKILQKTDLANLEQNLITKNENEIFLREKIAQENEEFEKKIGEYQNWLNIVDNDDFKDNVQNNNNLENDNNDLIEPPGISNKTNFENITNKNYEKMSLSDMETNFENTTNKNYEKMSLSDMDKISNKTNFENTTDKNYEKTSLSDMDQHILNQKDGQNLTLKPPPGIKRKGKKIVKKNEIRFSTKPLKLKNPKKYKFPDINKQIDNALKK</sequence>
<dbReference type="PANTHER" id="PTHR14089:SF2">
    <property type="entry name" value="PRE-MRNA-SPLICING FACTOR CWC2"/>
    <property type="match status" value="1"/>
</dbReference>
<keyword evidence="2 4" id="KW-0694">RNA-binding</keyword>
<evidence type="ECO:0000313" key="6">
    <source>
        <dbReference type="EMBL" id="MES1921579.1"/>
    </source>
</evidence>
<dbReference type="Pfam" id="PF00076">
    <property type="entry name" value="RRM_1"/>
    <property type="match status" value="1"/>
</dbReference>
<dbReference type="InterPro" id="IPR039171">
    <property type="entry name" value="Cwc2/Slt11"/>
</dbReference>
<evidence type="ECO:0000256" key="2">
    <source>
        <dbReference type="ARBA" id="ARBA00022884"/>
    </source>
</evidence>
<keyword evidence="7" id="KW-1185">Reference proteome</keyword>
<dbReference type="InterPro" id="IPR035979">
    <property type="entry name" value="RBD_domain_sf"/>
</dbReference>
<organism evidence="6 7">
    <name type="scientific">Bonamia ostreae</name>
    <dbReference type="NCBI Taxonomy" id="126728"/>
    <lineage>
        <taxon>Eukaryota</taxon>
        <taxon>Sar</taxon>
        <taxon>Rhizaria</taxon>
        <taxon>Endomyxa</taxon>
        <taxon>Ascetosporea</taxon>
        <taxon>Haplosporida</taxon>
        <taxon>Bonamia</taxon>
    </lineage>
</organism>
<name>A0ABV2APV8_9EUKA</name>
<dbReference type="SMART" id="SM00360">
    <property type="entry name" value="RRM"/>
    <property type="match status" value="1"/>
</dbReference>
<keyword evidence="1" id="KW-0507">mRNA processing</keyword>
<proteinExistence type="predicted"/>
<evidence type="ECO:0000256" key="1">
    <source>
        <dbReference type="ARBA" id="ARBA00022728"/>
    </source>
</evidence>
<dbReference type="PANTHER" id="PTHR14089">
    <property type="entry name" value="PRE-MRNA-SPLICING FACTOR RBM22"/>
    <property type="match status" value="1"/>
</dbReference>
<dbReference type="Proteomes" id="UP001439008">
    <property type="component" value="Unassembled WGS sequence"/>
</dbReference>
<dbReference type="InterPro" id="IPR000504">
    <property type="entry name" value="RRM_dom"/>
</dbReference>
<comment type="caution">
    <text evidence="6">The sequence shown here is derived from an EMBL/GenBank/DDBJ whole genome shotgun (WGS) entry which is preliminary data.</text>
</comment>